<keyword evidence="5" id="KW-0378">Hydrolase</keyword>
<name>A0AAV9EI68_ACOCL</name>
<dbReference type="GO" id="GO:0016747">
    <property type="term" value="F:acyltransferase activity, transferring groups other than amino-acyl groups"/>
    <property type="evidence" value="ECO:0007669"/>
    <property type="project" value="TreeGrafter"/>
</dbReference>
<proteinExistence type="inferred from homology"/>
<evidence type="ECO:0000313" key="5">
    <source>
        <dbReference type="EMBL" id="KAK1311918.1"/>
    </source>
</evidence>
<reference evidence="5" key="1">
    <citation type="journal article" date="2023" name="Nat. Commun.">
        <title>Diploid and tetraploid genomes of Acorus and the evolution of monocots.</title>
        <authorList>
            <person name="Ma L."/>
            <person name="Liu K.W."/>
            <person name="Li Z."/>
            <person name="Hsiao Y.Y."/>
            <person name="Qi Y."/>
            <person name="Fu T."/>
            <person name="Tang G.D."/>
            <person name="Zhang D."/>
            <person name="Sun W.H."/>
            <person name="Liu D.K."/>
            <person name="Li Y."/>
            <person name="Chen G.Z."/>
            <person name="Liu X.D."/>
            <person name="Liao X.Y."/>
            <person name="Jiang Y.T."/>
            <person name="Yu X."/>
            <person name="Hao Y."/>
            <person name="Huang J."/>
            <person name="Zhao X.W."/>
            <person name="Ke S."/>
            <person name="Chen Y.Y."/>
            <person name="Wu W.L."/>
            <person name="Hsu J.L."/>
            <person name="Lin Y.F."/>
            <person name="Huang M.D."/>
            <person name="Li C.Y."/>
            <person name="Huang L."/>
            <person name="Wang Z.W."/>
            <person name="Zhao X."/>
            <person name="Zhong W.Y."/>
            <person name="Peng D.H."/>
            <person name="Ahmad S."/>
            <person name="Lan S."/>
            <person name="Zhang J.S."/>
            <person name="Tsai W.C."/>
            <person name="Van de Peer Y."/>
            <person name="Liu Z.J."/>
        </authorList>
    </citation>
    <scope>NUCLEOTIDE SEQUENCE</scope>
    <source>
        <strain evidence="5">CP</strain>
    </source>
</reference>
<dbReference type="Gene3D" id="3.40.50.11320">
    <property type="match status" value="1"/>
</dbReference>
<organism evidence="5 6">
    <name type="scientific">Acorus calamus</name>
    <name type="common">Sweet flag</name>
    <dbReference type="NCBI Taxonomy" id="4465"/>
    <lineage>
        <taxon>Eukaryota</taxon>
        <taxon>Viridiplantae</taxon>
        <taxon>Streptophyta</taxon>
        <taxon>Embryophyta</taxon>
        <taxon>Tracheophyta</taxon>
        <taxon>Spermatophyta</taxon>
        <taxon>Magnoliopsida</taxon>
        <taxon>Liliopsida</taxon>
        <taxon>Acoraceae</taxon>
        <taxon>Acorus</taxon>
    </lineage>
</organism>
<dbReference type="GO" id="GO:0019748">
    <property type="term" value="P:secondary metabolic process"/>
    <property type="evidence" value="ECO:0007669"/>
    <property type="project" value="TreeGrafter"/>
</dbReference>
<dbReference type="InterPro" id="IPR032675">
    <property type="entry name" value="LRR_dom_sf"/>
</dbReference>
<dbReference type="InterPro" id="IPR001563">
    <property type="entry name" value="Peptidase_S10"/>
</dbReference>
<evidence type="ECO:0000259" key="4">
    <source>
        <dbReference type="Pfam" id="PF08263"/>
    </source>
</evidence>
<dbReference type="PANTHER" id="PTHR11802">
    <property type="entry name" value="SERINE PROTEASE FAMILY S10 SERINE CARBOXYPEPTIDASE"/>
    <property type="match status" value="1"/>
</dbReference>
<dbReference type="Pfam" id="PF08263">
    <property type="entry name" value="LRRNT_2"/>
    <property type="match status" value="1"/>
</dbReference>
<protein>
    <submittedName>
        <fullName evidence="5">Serine carboxypeptidase-like 7</fullName>
    </submittedName>
</protein>
<dbReference type="InterPro" id="IPR013210">
    <property type="entry name" value="LRR_N_plant-typ"/>
</dbReference>
<dbReference type="GO" id="GO:0006508">
    <property type="term" value="P:proteolysis"/>
    <property type="evidence" value="ECO:0007669"/>
    <property type="project" value="InterPro"/>
</dbReference>
<dbReference type="GO" id="GO:0004185">
    <property type="term" value="F:serine-type carboxypeptidase activity"/>
    <property type="evidence" value="ECO:0007669"/>
    <property type="project" value="InterPro"/>
</dbReference>
<keyword evidence="5" id="KW-0645">Protease</keyword>
<evidence type="ECO:0000256" key="3">
    <source>
        <dbReference type="ARBA" id="ARBA00022737"/>
    </source>
</evidence>
<dbReference type="SUPFAM" id="SSF53474">
    <property type="entry name" value="alpha/beta-Hydrolases"/>
    <property type="match status" value="1"/>
</dbReference>
<evidence type="ECO:0000256" key="2">
    <source>
        <dbReference type="ARBA" id="ARBA00022614"/>
    </source>
</evidence>
<accession>A0AAV9EI68</accession>
<reference evidence="5" key="2">
    <citation type="submission" date="2023-06" db="EMBL/GenBank/DDBJ databases">
        <authorList>
            <person name="Ma L."/>
            <person name="Liu K.-W."/>
            <person name="Li Z."/>
            <person name="Hsiao Y.-Y."/>
            <person name="Qi Y."/>
            <person name="Fu T."/>
            <person name="Tang G."/>
            <person name="Zhang D."/>
            <person name="Sun W.-H."/>
            <person name="Liu D.-K."/>
            <person name="Li Y."/>
            <person name="Chen G.-Z."/>
            <person name="Liu X.-D."/>
            <person name="Liao X.-Y."/>
            <person name="Jiang Y.-T."/>
            <person name="Yu X."/>
            <person name="Hao Y."/>
            <person name="Huang J."/>
            <person name="Zhao X.-W."/>
            <person name="Ke S."/>
            <person name="Chen Y.-Y."/>
            <person name="Wu W.-L."/>
            <person name="Hsu J.-L."/>
            <person name="Lin Y.-F."/>
            <person name="Huang M.-D."/>
            <person name="Li C.-Y."/>
            <person name="Huang L."/>
            <person name="Wang Z.-W."/>
            <person name="Zhao X."/>
            <person name="Zhong W.-Y."/>
            <person name="Peng D.-H."/>
            <person name="Ahmad S."/>
            <person name="Lan S."/>
            <person name="Zhang J.-S."/>
            <person name="Tsai W.-C."/>
            <person name="Van De Peer Y."/>
            <person name="Liu Z.-J."/>
        </authorList>
    </citation>
    <scope>NUCLEOTIDE SEQUENCE</scope>
    <source>
        <strain evidence="5">CP</strain>
        <tissue evidence="5">Leaves</tissue>
    </source>
</reference>
<dbReference type="Proteomes" id="UP001180020">
    <property type="component" value="Unassembled WGS sequence"/>
</dbReference>
<dbReference type="Gene3D" id="3.40.50.1820">
    <property type="entry name" value="alpha/beta hydrolase"/>
    <property type="match status" value="1"/>
</dbReference>
<sequence>MRRGLRDSESSQYAELLGFLQAFRPTEGVEDTGYVIGNPAIDPSLDSNAVIPYVHRMGFISDELYEEYGYLLVEHWANNETVREALHTQKGMTKAWEYCTSSIPYVTDIPSTLPYLFNISTRGYHALLYSGDHDMVATHLAAQEALTHLNSSIVDDWRPWFVDGQVAGFTRSYANNLTFALIKAFCEHYIFTFNDCVVVGWGTYNPENRPEECYAMFERPDNDNEESPLHLHRLFTAIAAALTSDGLSLLAFKFAVSAPLSDWDSSSGDPCHWSNLSVSLCVVSLSLSSKNLSGYLPSEIAGLSFLCRLNEEGPLSEVVDPGLLGEVRVKKEVVRHSTW</sequence>
<keyword evidence="6" id="KW-1185">Reference proteome</keyword>
<dbReference type="PANTHER" id="PTHR11802:SF29">
    <property type="entry name" value="SERINE CARBOXYPEPTIDASE-LIKE 19"/>
    <property type="match status" value="1"/>
</dbReference>
<dbReference type="Gene3D" id="3.80.10.10">
    <property type="entry name" value="Ribonuclease Inhibitor"/>
    <property type="match status" value="1"/>
</dbReference>
<gene>
    <name evidence="5" type="primary">SCPL7</name>
    <name evidence="5" type="ORF">QJS10_CPA07g00293</name>
</gene>
<keyword evidence="5" id="KW-0121">Carboxypeptidase</keyword>
<evidence type="ECO:0000313" key="6">
    <source>
        <dbReference type="Proteomes" id="UP001180020"/>
    </source>
</evidence>
<comment type="caution">
    <text evidence="5">The sequence shown here is derived from an EMBL/GenBank/DDBJ whole genome shotgun (WGS) entry which is preliminary data.</text>
</comment>
<feature type="domain" description="Leucine-rich repeat-containing N-terminal plant-type" evidence="4">
    <location>
        <begin position="243"/>
        <end position="274"/>
    </location>
</feature>
<dbReference type="AlphaFoldDB" id="A0AAV9EI68"/>
<keyword evidence="3" id="KW-0677">Repeat</keyword>
<dbReference type="EMBL" id="JAUJYO010000007">
    <property type="protein sequence ID" value="KAK1311918.1"/>
    <property type="molecule type" value="Genomic_DNA"/>
</dbReference>
<evidence type="ECO:0000256" key="1">
    <source>
        <dbReference type="ARBA" id="ARBA00009431"/>
    </source>
</evidence>
<keyword evidence="2" id="KW-0433">Leucine-rich repeat</keyword>
<comment type="similarity">
    <text evidence="1">Belongs to the peptidase S10 family.</text>
</comment>
<dbReference type="InterPro" id="IPR029058">
    <property type="entry name" value="AB_hydrolase_fold"/>
</dbReference>
<dbReference type="Pfam" id="PF00450">
    <property type="entry name" value="Peptidase_S10"/>
    <property type="match status" value="1"/>
</dbReference>